<keyword evidence="4 6" id="KW-0328">Glycosyltransferase</keyword>
<dbReference type="UniPathway" id="UPA00606"/>
<dbReference type="EC" id="2.4.2.1" evidence="6"/>
<keyword evidence="9" id="KW-1185">Reference proteome</keyword>
<sequence>MSTFDESTIQTSYEYIASRLPDEFKTVKLGIICGTGLGTLVETIDPATKLELHYADIPGFATSKVVGHASKLVFGHLGDERTPTVFMVGRFHFYEGHTMQQCTLPVRVMKLLGVETLIVTNAAGSLNVKQKVGDLMVLQDHLFLPGLVGSHPLIGHNLESFGPRFPAMSDAYNFRLRQLAFKAGHQVGISLNDMHEGVYCMVSGPSFETSAESRLLQQNSADAVGMSTVPEVVVARHCGIKVLGISLMTNAVVISRGRNAKMQVMIDAGLPCDDLIHEDIDRDALVANHEEVLETGAARALDMQRLVKKIADLLVLDGQK</sequence>
<dbReference type="NCBIfam" id="NF006054">
    <property type="entry name" value="PRK08202.1"/>
    <property type="match status" value="1"/>
</dbReference>
<keyword evidence="5 6" id="KW-0808">Transferase</keyword>
<reference evidence="8 9" key="1">
    <citation type="submission" date="2016-07" db="EMBL/GenBank/DDBJ databases">
        <title>Pervasive Adenine N6-methylation of Active Genes in Fungi.</title>
        <authorList>
            <consortium name="DOE Joint Genome Institute"/>
            <person name="Mondo S.J."/>
            <person name="Dannebaum R.O."/>
            <person name="Kuo R.C."/>
            <person name="Labutti K."/>
            <person name="Haridas S."/>
            <person name="Kuo A."/>
            <person name="Salamov A."/>
            <person name="Ahrendt S.R."/>
            <person name="Lipzen A."/>
            <person name="Sullivan W."/>
            <person name="Andreopoulos W.B."/>
            <person name="Clum A."/>
            <person name="Lindquist E."/>
            <person name="Daum C."/>
            <person name="Ramamoorthy G.K."/>
            <person name="Gryganskyi A."/>
            <person name="Culley D."/>
            <person name="Magnuson J.K."/>
            <person name="James T.Y."/>
            <person name="O'Malley M.A."/>
            <person name="Stajich J.E."/>
            <person name="Spatafora J.W."/>
            <person name="Visel A."/>
            <person name="Grigoriev I.V."/>
        </authorList>
    </citation>
    <scope>NUCLEOTIDE SEQUENCE [LARGE SCALE GENOMIC DNA]</scope>
    <source>
        <strain evidence="8 9">NRRL 1336</strain>
    </source>
</reference>
<dbReference type="NCBIfam" id="TIGR01697">
    <property type="entry name" value="PNPH-PUNA-XAPA"/>
    <property type="match status" value="1"/>
</dbReference>
<dbReference type="InterPro" id="IPR018099">
    <property type="entry name" value="Purine_phosphorylase-2_CS"/>
</dbReference>
<name>A0A1X2IE38_9FUNG</name>
<dbReference type="InterPro" id="IPR000845">
    <property type="entry name" value="Nucleoside_phosphorylase_d"/>
</dbReference>
<comment type="function">
    <text evidence="6">The purine nucleoside phosphorylases catalyze the phosphorolytic breakdown of the N-glycosidic bond in the beta-(deoxy)ribonucleoside molecules, with the formation of the corresponding free purine bases and pentose-1-phosphate.</text>
</comment>
<dbReference type="EMBL" id="MCGE01000014">
    <property type="protein sequence ID" value="ORZ14787.1"/>
    <property type="molecule type" value="Genomic_DNA"/>
</dbReference>
<feature type="domain" description="Nucleoside phosphorylase" evidence="7">
    <location>
        <begin position="28"/>
        <end position="254"/>
    </location>
</feature>
<evidence type="ECO:0000256" key="3">
    <source>
        <dbReference type="ARBA" id="ARBA00011233"/>
    </source>
</evidence>
<dbReference type="SUPFAM" id="SSF53167">
    <property type="entry name" value="Purine and uridine phosphorylases"/>
    <property type="match status" value="1"/>
</dbReference>
<dbReference type="InterPro" id="IPR011270">
    <property type="entry name" value="Pur_Nuc_Pase_Ino/Guo-sp"/>
</dbReference>
<dbReference type="CDD" id="cd09009">
    <property type="entry name" value="PNP-EcPNPII_like"/>
    <property type="match status" value="1"/>
</dbReference>
<comment type="similarity">
    <text evidence="2 6">Belongs to the PNP/MTAP phosphorylase family.</text>
</comment>
<gene>
    <name evidence="8" type="ORF">BCR42DRAFT_483125</name>
</gene>
<dbReference type="InterPro" id="IPR011268">
    <property type="entry name" value="Purine_phosphorylase"/>
</dbReference>
<evidence type="ECO:0000313" key="9">
    <source>
        <dbReference type="Proteomes" id="UP000193560"/>
    </source>
</evidence>
<dbReference type="Proteomes" id="UP000193560">
    <property type="component" value="Unassembled WGS sequence"/>
</dbReference>
<dbReference type="NCBIfam" id="TIGR01700">
    <property type="entry name" value="PNPH"/>
    <property type="match status" value="1"/>
</dbReference>
<evidence type="ECO:0000256" key="4">
    <source>
        <dbReference type="ARBA" id="ARBA00022676"/>
    </source>
</evidence>
<evidence type="ECO:0000259" key="7">
    <source>
        <dbReference type="Pfam" id="PF01048"/>
    </source>
</evidence>
<dbReference type="Pfam" id="PF01048">
    <property type="entry name" value="PNP_UDP_1"/>
    <property type="match status" value="1"/>
</dbReference>
<protein>
    <recommendedName>
        <fullName evidence="6">Purine nucleoside phosphorylase</fullName>
        <ecNumber evidence="6">2.4.2.1</ecNumber>
    </recommendedName>
    <alternativeName>
        <fullName evidence="6">Inosine-guanosine phosphorylase</fullName>
    </alternativeName>
</protein>
<evidence type="ECO:0000313" key="8">
    <source>
        <dbReference type="EMBL" id="ORZ14787.1"/>
    </source>
</evidence>
<comment type="caution">
    <text evidence="8">The sequence shown here is derived from an EMBL/GenBank/DDBJ whole genome shotgun (WGS) entry which is preliminary data.</text>
</comment>
<dbReference type="PIRSF" id="PIRSF000477">
    <property type="entry name" value="PurNPase"/>
    <property type="match status" value="1"/>
</dbReference>
<comment type="pathway">
    <text evidence="1 6">Purine metabolism; purine nucleoside salvage.</text>
</comment>
<dbReference type="PANTHER" id="PTHR11904:SF9">
    <property type="entry name" value="PURINE NUCLEOSIDE PHOSPHORYLASE-RELATED"/>
    <property type="match status" value="1"/>
</dbReference>
<dbReference type="PANTHER" id="PTHR11904">
    <property type="entry name" value="METHYLTHIOADENOSINE/PURINE NUCLEOSIDE PHOSPHORYLASE"/>
    <property type="match status" value="1"/>
</dbReference>
<dbReference type="InterPro" id="IPR035994">
    <property type="entry name" value="Nucleoside_phosphorylase_sf"/>
</dbReference>
<dbReference type="GO" id="GO:0034355">
    <property type="term" value="P:NAD+ biosynthetic process via the salvage pathway"/>
    <property type="evidence" value="ECO:0007669"/>
    <property type="project" value="EnsemblFungi"/>
</dbReference>
<dbReference type="GO" id="GO:0004731">
    <property type="term" value="F:purine-nucleoside phosphorylase activity"/>
    <property type="evidence" value="ECO:0007669"/>
    <property type="project" value="UniProtKB-EC"/>
</dbReference>
<evidence type="ECO:0000256" key="1">
    <source>
        <dbReference type="ARBA" id="ARBA00005058"/>
    </source>
</evidence>
<dbReference type="GO" id="GO:0070635">
    <property type="term" value="F:nicotinamide riboside hydrolase activity"/>
    <property type="evidence" value="ECO:0007669"/>
    <property type="project" value="EnsemblFungi"/>
</dbReference>
<dbReference type="OrthoDB" id="10261782at2759"/>
<dbReference type="Gene3D" id="3.40.50.1580">
    <property type="entry name" value="Nucleoside phosphorylase domain"/>
    <property type="match status" value="1"/>
</dbReference>
<dbReference type="GO" id="GO:0006148">
    <property type="term" value="P:inosine catabolic process"/>
    <property type="evidence" value="ECO:0007669"/>
    <property type="project" value="EnsemblFungi"/>
</dbReference>
<dbReference type="AlphaFoldDB" id="A0A1X2IE38"/>
<dbReference type="STRING" id="90262.A0A1X2IE38"/>
<comment type="subunit">
    <text evidence="3">Homotrimer.</text>
</comment>
<evidence type="ECO:0000256" key="2">
    <source>
        <dbReference type="ARBA" id="ARBA00006751"/>
    </source>
</evidence>
<evidence type="ECO:0000256" key="6">
    <source>
        <dbReference type="PIRNR" id="PIRNR000477"/>
    </source>
</evidence>
<dbReference type="GO" id="GO:0019358">
    <property type="term" value="P:nicotinate nucleotide salvage"/>
    <property type="evidence" value="ECO:0007669"/>
    <property type="project" value="EnsemblFungi"/>
</dbReference>
<evidence type="ECO:0000256" key="5">
    <source>
        <dbReference type="ARBA" id="ARBA00022679"/>
    </source>
</evidence>
<dbReference type="GO" id="GO:0047724">
    <property type="term" value="F:inosine nucleosidase activity"/>
    <property type="evidence" value="ECO:0007669"/>
    <property type="project" value="EnsemblFungi"/>
</dbReference>
<dbReference type="PROSITE" id="PS01240">
    <property type="entry name" value="PNP_MTAP_2"/>
    <property type="match status" value="1"/>
</dbReference>
<dbReference type="GO" id="GO:0005737">
    <property type="term" value="C:cytoplasm"/>
    <property type="evidence" value="ECO:0007669"/>
    <property type="project" value="TreeGrafter"/>
</dbReference>
<dbReference type="GO" id="GO:0046115">
    <property type="term" value="P:guanosine catabolic process"/>
    <property type="evidence" value="ECO:0007669"/>
    <property type="project" value="EnsemblFungi"/>
</dbReference>
<organism evidence="8 9">
    <name type="scientific">Absidia repens</name>
    <dbReference type="NCBI Taxonomy" id="90262"/>
    <lineage>
        <taxon>Eukaryota</taxon>
        <taxon>Fungi</taxon>
        <taxon>Fungi incertae sedis</taxon>
        <taxon>Mucoromycota</taxon>
        <taxon>Mucoromycotina</taxon>
        <taxon>Mucoromycetes</taxon>
        <taxon>Mucorales</taxon>
        <taxon>Cunninghamellaceae</taxon>
        <taxon>Absidia</taxon>
    </lineage>
</organism>
<accession>A0A1X2IE38</accession>
<proteinExistence type="inferred from homology"/>